<comment type="caution">
    <text evidence="2">The sequence shown here is derived from an EMBL/GenBank/DDBJ whole genome shotgun (WGS) entry which is preliminary data.</text>
</comment>
<evidence type="ECO:0000256" key="1">
    <source>
        <dbReference type="SAM" id="Phobius"/>
    </source>
</evidence>
<dbReference type="Proteomes" id="UP000600101">
    <property type="component" value="Unassembled WGS sequence"/>
</dbReference>
<dbReference type="EMBL" id="JACOMF010000078">
    <property type="protein sequence ID" value="MBC4018772.1"/>
    <property type="molecule type" value="Genomic_DNA"/>
</dbReference>
<name>A0A9X0R5D7_9PROT</name>
<sequence>MYFLALVVPPLAILLSGRPFQAVFNGLLWLCGLVLLVLPFVPGLLTWVLAVIWAVMVVRNRKQEARDRRLVEDALQRDRAGRVS</sequence>
<keyword evidence="1" id="KW-0472">Membrane</keyword>
<keyword evidence="1" id="KW-0812">Transmembrane</keyword>
<evidence type="ECO:0000313" key="2">
    <source>
        <dbReference type="EMBL" id="MBC4018772.1"/>
    </source>
</evidence>
<organism evidence="2 3">
    <name type="scientific">Siccirubricoccus deserti</name>
    <dbReference type="NCBI Taxonomy" id="2013562"/>
    <lineage>
        <taxon>Bacteria</taxon>
        <taxon>Pseudomonadati</taxon>
        <taxon>Pseudomonadota</taxon>
        <taxon>Alphaproteobacteria</taxon>
        <taxon>Acetobacterales</taxon>
        <taxon>Roseomonadaceae</taxon>
        <taxon>Siccirubricoccus</taxon>
    </lineage>
</organism>
<feature type="transmembrane region" description="Helical" evidence="1">
    <location>
        <begin position="27"/>
        <end position="58"/>
    </location>
</feature>
<gene>
    <name evidence="2" type="ORF">H7965_26290</name>
</gene>
<keyword evidence="3" id="KW-1185">Reference proteome</keyword>
<dbReference type="RefSeq" id="WP_186773513.1">
    <property type="nucleotide sequence ID" value="NZ_JACOMF010000078.1"/>
</dbReference>
<keyword evidence="1" id="KW-1133">Transmembrane helix</keyword>
<evidence type="ECO:0000313" key="3">
    <source>
        <dbReference type="Proteomes" id="UP000600101"/>
    </source>
</evidence>
<reference evidence="2" key="1">
    <citation type="submission" date="2020-08" db="EMBL/GenBank/DDBJ databases">
        <authorList>
            <person name="Hu Y."/>
            <person name="Nguyen S.V."/>
            <person name="Li F."/>
            <person name="Fanning S."/>
        </authorList>
    </citation>
    <scope>NUCLEOTIDE SEQUENCE</scope>
    <source>
        <strain evidence="2">SYSU D8009</strain>
    </source>
</reference>
<accession>A0A9X0R5D7</accession>
<protein>
    <submittedName>
        <fullName evidence="2">YqaE/Pmp3 family membrane protein</fullName>
    </submittedName>
</protein>
<proteinExistence type="predicted"/>
<dbReference type="AlphaFoldDB" id="A0A9X0R5D7"/>